<comment type="caution">
    <text evidence="2">The sequence shown here is derived from an EMBL/GenBank/DDBJ whole genome shotgun (WGS) entry which is preliminary data.</text>
</comment>
<keyword evidence="3" id="KW-1185">Reference proteome</keyword>
<feature type="non-terminal residue" evidence="2">
    <location>
        <position position="71"/>
    </location>
</feature>
<feature type="transmembrane region" description="Helical" evidence="1">
    <location>
        <begin position="15"/>
        <end position="37"/>
    </location>
</feature>
<reference evidence="2" key="1">
    <citation type="submission" date="2020-07" db="EMBL/GenBank/DDBJ databases">
        <title>Clarias magur genome sequencing, assembly and annotation.</title>
        <authorList>
            <person name="Kushwaha B."/>
            <person name="Kumar R."/>
            <person name="Das P."/>
            <person name="Joshi C.G."/>
            <person name="Kumar D."/>
            <person name="Nagpure N.S."/>
            <person name="Pandey M."/>
            <person name="Agarwal S."/>
            <person name="Srivastava S."/>
            <person name="Singh M."/>
            <person name="Sahoo L."/>
            <person name="Jayasankar P."/>
            <person name="Meher P.K."/>
            <person name="Koringa P.G."/>
            <person name="Iquebal M.A."/>
            <person name="Das S.P."/>
            <person name="Bit A."/>
            <person name="Patnaik S."/>
            <person name="Patel N."/>
            <person name="Shah T.M."/>
            <person name="Hinsu A."/>
            <person name="Jena J.K."/>
        </authorList>
    </citation>
    <scope>NUCLEOTIDE SEQUENCE</scope>
    <source>
        <strain evidence="2">CIFAMagur01</strain>
        <tissue evidence="2">Testis</tissue>
    </source>
</reference>
<proteinExistence type="predicted"/>
<keyword evidence="1" id="KW-0812">Transmembrane</keyword>
<organism evidence="2 3">
    <name type="scientific">Clarias magur</name>
    <name type="common">Asian catfish</name>
    <name type="synonym">Macropteronotus magur</name>
    <dbReference type="NCBI Taxonomy" id="1594786"/>
    <lineage>
        <taxon>Eukaryota</taxon>
        <taxon>Metazoa</taxon>
        <taxon>Chordata</taxon>
        <taxon>Craniata</taxon>
        <taxon>Vertebrata</taxon>
        <taxon>Euteleostomi</taxon>
        <taxon>Actinopterygii</taxon>
        <taxon>Neopterygii</taxon>
        <taxon>Teleostei</taxon>
        <taxon>Ostariophysi</taxon>
        <taxon>Siluriformes</taxon>
        <taxon>Clariidae</taxon>
        <taxon>Clarias</taxon>
    </lineage>
</organism>
<evidence type="ECO:0000313" key="2">
    <source>
        <dbReference type="EMBL" id="KAF5906549.1"/>
    </source>
</evidence>
<evidence type="ECO:0000256" key="1">
    <source>
        <dbReference type="SAM" id="Phobius"/>
    </source>
</evidence>
<accession>A0A8J4UN45</accession>
<gene>
    <name evidence="2" type="ORF">DAT39_003714</name>
</gene>
<feature type="non-terminal residue" evidence="2">
    <location>
        <position position="1"/>
    </location>
</feature>
<protein>
    <submittedName>
        <fullName evidence="2">Uncharacterized protein</fullName>
    </submittedName>
</protein>
<keyword evidence="1" id="KW-0472">Membrane</keyword>
<dbReference type="AlphaFoldDB" id="A0A8J4UN45"/>
<dbReference type="Proteomes" id="UP000727407">
    <property type="component" value="Unassembled WGS sequence"/>
</dbReference>
<name>A0A8J4UN45_CLAMG</name>
<dbReference type="EMBL" id="QNUK01000031">
    <property type="protein sequence ID" value="KAF5906549.1"/>
    <property type="molecule type" value="Genomic_DNA"/>
</dbReference>
<sequence>PGLEMKLQMFKTYRFIPLYATLPILLALALAAVGFIWKKTKTSSEEQGLSSESDTEVIKIGILRYLTWQIH</sequence>
<evidence type="ECO:0000313" key="3">
    <source>
        <dbReference type="Proteomes" id="UP000727407"/>
    </source>
</evidence>
<keyword evidence="1" id="KW-1133">Transmembrane helix</keyword>